<evidence type="ECO:0000259" key="3">
    <source>
        <dbReference type="Pfam" id="PF00857"/>
    </source>
</evidence>
<dbReference type="SUPFAM" id="SSF52499">
    <property type="entry name" value="Isochorismatase-like hydrolases"/>
    <property type="match status" value="1"/>
</dbReference>
<dbReference type="InterPro" id="IPR036380">
    <property type="entry name" value="Isochorismatase-like_sf"/>
</dbReference>
<dbReference type="EC" id="3.-.-.-" evidence="4"/>
<dbReference type="KEGG" id="bmd:BMD_2528"/>
<dbReference type="InterPro" id="IPR000868">
    <property type="entry name" value="Isochorismatase-like_dom"/>
</dbReference>
<dbReference type="InterPro" id="IPR050272">
    <property type="entry name" value="Isochorismatase-like_hydrls"/>
</dbReference>
<dbReference type="AlphaFoldDB" id="D5DEU1"/>
<evidence type="ECO:0000256" key="1">
    <source>
        <dbReference type="ARBA" id="ARBA00006336"/>
    </source>
</evidence>
<protein>
    <submittedName>
        <fullName evidence="4">Isochorismatase family protein</fullName>
        <ecNumber evidence="4">3.-.-.-</ecNumber>
    </submittedName>
</protein>
<evidence type="ECO:0000313" key="4">
    <source>
        <dbReference type="EMBL" id="ADF39373.1"/>
    </source>
</evidence>
<name>D5DEU1_PRIM3</name>
<reference evidence="4 5" key="1">
    <citation type="journal article" date="2011" name="J. Bacteriol.">
        <title>Genome sequences of the biotechnologically important Bacillus megaterium strains QM B1551 and DSM319.</title>
        <authorList>
            <person name="Eppinger M."/>
            <person name="Bunk B."/>
            <person name="Johns M.A."/>
            <person name="Edirisinghe J.N."/>
            <person name="Kutumbaka K.K."/>
            <person name="Koenig S.S."/>
            <person name="Huot Creasy H."/>
            <person name="Rosovitz M.J."/>
            <person name="Riley D.R."/>
            <person name="Daugherty S."/>
            <person name="Martin M."/>
            <person name="Elbourne L.D."/>
            <person name="Paulsen I."/>
            <person name="Biedendieck R."/>
            <person name="Braun C."/>
            <person name="Grayburn S."/>
            <person name="Dhingra S."/>
            <person name="Lukyanchuk V."/>
            <person name="Ball B."/>
            <person name="Ul-Qamar R."/>
            <person name="Seibel J."/>
            <person name="Bremer E."/>
            <person name="Jahn D."/>
            <person name="Ravel J."/>
            <person name="Vary P.S."/>
        </authorList>
    </citation>
    <scope>NUCLEOTIDE SEQUENCE [LARGE SCALE GENOMIC DNA]</scope>
    <source>
        <strain evidence="5">DSM 319 / IMG 1521</strain>
    </source>
</reference>
<feature type="domain" description="Isochorismatase-like" evidence="3">
    <location>
        <begin position="10"/>
        <end position="183"/>
    </location>
</feature>
<dbReference type="PANTHER" id="PTHR43540">
    <property type="entry name" value="PEROXYUREIDOACRYLATE/UREIDOACRYLATE AMIDOHYDROLASE-RELATED"/>
    <property type="match status" value="1"/>
</dbReference>
<sequence length="198" mass="22548">MMLMLRSRPVLLLIDVQEGFYSPQWGERNNLDAEKHMLTLLQAWRRQNYPVIHVQHASENPNSPLHPSSKGFQFKEGFGPQEDEYLIRKHVNSCFIGTELDSYLKANGYDTLILIGLTTNHCVSTTARMAGNLGYRTYVVNDATACFDCMSYDGKTRLPAEDVHTFALSSLHEEFATVVSTKETLQVLQTFQYAQNHN</sequence>
<evidence type="ECO:0000256" key="2">
    <source>
        <dbReference type="ARBA" id="ARBA00022801"/>
    </source>
</evidence>
<gene>
    <name evidence="4" type="ordered locus">BMD_2528</name>
</gene>
<dbReference type="Proteomes" id="UP000002365">
    <property type="component" value="Chromosome"/>
</dbReference>
<dbReference type="EMBL" id="CP001982">
    <property type="protein sequence ID" value="ADF39373.1"/>
    <property type="molecule type" value="Genomic_DNA"/>
</dbReference>
<keyword evidence="2 4" id="KW-0378">Hydrolase</keyword>
<dbReference type="HOGENOM" id="CLU_068979_5_2_9"/>
<comment type="similarity">
    <text evidence="1">Belongs to the isochorismatase family.</text>
</comment>
<dbReference type="GO" id="GO:0016787">
    <property type="term" value="F:hydrolase activity"/>
    <property type="evidence" value="ECO:0007669"/>
    <property type="project" value="UniProtKB-KW"/>
</dbReference>
<dbReference type="PANTHER" id="PTHR43540:SF1">
    <property type="entry name" value="ISOCHORISMATASE HYDROLASE"/>
    <property type="match status" value="1"/>
</dbReference>
<organism evidence="4 5">
    <name type="scientific">Priestia megaterium (strain DSM 319 / IMG 1521)</name>
    <name type="common">Bacillus megaterium</name>
    <dbReference type="NCBI Taxonomy" id="592022"/>
    <lineage>
        <taxon>Bacteria</taxon>
        <taxon>Bacillati</taxon>
        <taxon>Bacillota</taxon>
        <taxon>Bacilli</taxon>
        <taxon>Bacillales</taxon>
        <taxon>Bacillaceae</taxon>
        <taxon>Priestia</taxon>
    </lineage>
</organism>
<dbReference type="Pfam" id="PF00857">
    <property type="entry name" value="Isochorismatase"/>
    <property type="match status" value="1"/>
</dbReference>
<dbReference type="CDD" id="cd01014">
    <property type="entry name" value="nicotinamidase_related"/>
    <property type="match status" value="1"/>
</dbReference>
<proteinExistence type="inferred from homology"/>
<dbReference type="Gene3D" id="3.40.50.850">
    <property type="entry name" value="Isochorismatase-like"/>
    <property type="match status" value="1"/>
</dbReference>
<accession>D5DEU1</accession>
<evidence type="ECO:0000313" key="5">
    <source>
        <dbReference type="Proteomes" id="UP000002365"/>
    </source>
</evidence>